<feature type="non-terminal residue" evidence="8">
    <location>
        <position position="1"/>
    </location>
</feature>
<gene>
    <name evidence="8" type="primary">Fchsd2</name>
    <name evidence="8" type="ORF">CHOACU_R05885</name>
</gene>
<proteinExistence type="predicted"/>
<reference evidence="8 9" key="1">
    <citation type="submission" date="2019-09" db="EMBL/GenBank/DDBJ databases">
        <title>Bird 10,000 Genomes (B10K) Project - Family phase.</title>
        <authorList>
            <person name="Zhang G."/>
        </authorList>
    </citation>
    <scope>NUCLEOTIDE SEQUENCE [LARGE SCALE GENOMIC DNA]</scope>
    <source>
        <strain evidence="8">B10K-DU-008-62</strain>
        <tissue evidence="8">Mixed tissue sample</tissue>
    </source>
</reference>
<dbReference type="GO" id="GO:0030833">
    <property type="term" value="P:regulation of actin filament polymerization"/>
    <property type="evidence" value="ECO:0007669"/>
    <property type="project" value="TreeGrafter"/>
</dbReference>
<dbReference type="PROSITE" id="PS50002">
    <property type="entry name" value="SH3"/>
    <property type="match status" value="1"/>
</dbReference>
<dbReference type="PANTHER" id="PTHR15735">
    <property type="entry name" value="FCH AND DOUBLE SH3 DOMAINS PROTEIN"/>
    <property type="match status" value="1"/>
</dbReference>
<dbReference type="OrthoDB" id="10065861at2759"/>
<dbReference type="InterPro" id="IPR001452">
    <property type="entry name" value="SH3_domain"/>
</dbReference>
<comment type="caution">
    <text evidence="8">The sequence shown here is derived from an EMBL/GenBank/DDBJ whole genome shotgun (WGS) entry which is preliminary data.</text>
</comment>
<protein>
    <submittedName>
        <fullName evidence="8">FCSD2 protein</fullName>
    </submittedName>
</protein>
<dbReference type="PANTHER" id="PTHR15735:SF11">
    <property type="entry name" value="F-BAR AND DOUBLE SH3 DOMAINS PROTEIN 2"/>
    <property type="match status" value="1"/>
</dbReference>
<feature type="compositionally biased region" description="Polar residues" evidence="6">
    <location>
        <begin position="1"/>
        <end position="10"/>
    </location>
</feature>
<dbReference type="CDD" id="cd11894">
    <property type="entry name" value="SH3_FCHSD2_2"/>
    <property type="match status" value="1"/>
</dbReference>
<feature type="non-terminal residue" evidence="8">
    <location>
        <position position="415"/>
    </location>
</feature>
<keyword evidence="3 5" id="KW-0175">Coiled coil</keyword>
<dbReference type="Pfam" id="PF14604">
    <property type="entry name" value="SH3_9"/>
    <property type="match status" value="1"/>
</dbReference>
<dbReference type="SUPFAM" id="SSF50044">
    <property type="entry name" value="SH3-domain"/>
    <property type="match status" value="1"/>
</dbReference>
<sequence length="415" mass="46811">QSRQLESETGTTEEHSLNKEARKWATRVAREHKNIIHSQRTLEELECHGPVLSEQTRAELEQKIDEARESIRKAEIIKLKAEARLDLLKQIGVSVDTWLKSAMNQVMEELENERWASLPSVTNNGSSHLINADAEKEEGEELEDNMDVFDDSSSSPSGTLRNYPLTCKVVYSYKVCGKNELCHKQLRGATVVWEFEVEFGSIIHLISNRGKLQQCKTHIILKTHLNCSSAESLHELKHVEISLCGFKETSGLIPITLYFFFSLSLFHSSVCFVKALYDYEGQTDDELSFPEGAIIRILNKENQDDDGFWEGEFNGRVGVFPSVLVEELTASENGETQWIGDIQVSPTPKPNNALPPLPLYDQPPTSPYHSPDKRGSQYFPRSPSTNENSFSSESPGFSQPPRIPPETSYGKLRPV</sequence>
<evidence type="ECO:0000259" key="7">
    <source>
        <dbReference type="PROSITE" id="PS50002"/>
    </source>
</evidence>
<evidence type="ECO:0000256" key="4">
    <source>
        <dbReference type="PROSITE-ProRule" id="PRU00192"/>
    </source>
</evidence>
<accession>A0A7L0UMP4</accession>
<dbReference type="EMBL" id="VXAQ01003291">
    <property type="protein sequence ID" value="NXL68334.1"/>
    <property type="molecule type" value="Genomic_DNA"/>
</dbReference>
<evidence type="ECO:0000256" key="3">
    <source>
        <dbReference type="ARBA" id="ARBA00023054"/>
    </source>
</evidence>
<dbReference type="InterPro" id="IPR035556">
    <property type="entry name" value="FCHSD2_SH3_2"/>
</dbReference>
<evidence type="ECO:0000313" key="8">
    <source>
        <dbReference type="EMBL" id="NXL68334.1"/>
    </source>
</evidence>
<feature type="coiled-coil region" evidence="5">
    <location>
        <begin position="57"/>
        <end position="84"/>
    </location>
</feature>
<evidence type="ECO:0000256" key="5">
    <source>
        <dbReference type="SAM" id="Coils"/>
    </source>
</evidence>
<feature type="domain" description="SH3" evidence="7">
    <location>
        <begin position="268"/>
        <end position="330"/>
    </location>
</feature>
<dbReference type="InterPro" id="IPR036028">
    <property type="entry name" value="SH3-like_dom_sf"/>
</dbReference>
<organism evidence="8 9">
    <name type="scientific">Chordeiles acutipennis</name>
    <name type="common">Lesser nighthawk</name>
    <name type="synonym">Caprimulgus acutipennis</name>
    <dbReference type="NCBI Taxonomy" id="118183"/>
    <lineage>
        <taxon>Eukaryota</taxon>
        <taxon>Metazoa</taxon>
        <taxon>Chordata</taxon>
        <taxon>Craniata</taxon>
        <taxon>Vertebrata</taxon>
        <taxon>Euteleostomi</taxon>
        <taxon>Archelosauria</taxon>
        <taxon>Archosauria</taxon>
        <taxon>Dinosauria</taxon>
        <taxon>Saurischia</taxon>
        <taxon>Theropoda</taxon>
        <taxon>Coelurosauria</taxon>
        <taxon>Aves</taxon>
        <taxon>Neognathae</taxon>
        <taxon>Neoaves</taxon>
        <taxon>Strisores</taxon>
        <taxon>Caprimulgiformes</taxon>
        <taxon>Caprimulgidae</taxon>
        <taxon>Chordeilinae</taxon>
        <taxon>Chordeiles</taxon>
    </lineage>
</organism>
<evidence type="ECO:0000313" key="9">
    <source>
        <dbReference type="Proteomes" id="UP000568556"/>
    </source>
</evidence>
<keyword evidence="9" id="KW-1185">Reference proteome</keyword>
<dbReference type="AlphaFoldDB" id="A0A7L0UMP4"/>
<evidence type="ECO:0000256" key="1">
    <source>
        <dbReference type="ARBA" id="ARBA00022443"/>
    </source>
</evidence>
<dbReference type="GO" id="GO:0055037">
    <property type="term" value="C:recycling endosome"/>
    <property type="evidence" value="ECO:0007669"/>
    <property type="project" value="TreeGrafter"/>
</dbReference>
<dbReference type="GO" id="GO:0007274">
    <property type="term" value="P:neuromuscular synaptic transmission"/>
    <property type="evidence" value="ECO:0007669"/>
    <property type="project" value="TreeGrafter"/>
</dbReference>
<dbReference type="GO" id="GO:1902905">
    <property type="term" value="P:positive regulation of supramolecular fiber organization"/>
    <property type="evidence" value="ECO:0007669"/>
    <property type="project" value="UniProtKB-ARBA"/>
</dbReference>
<evidence type="ECO:0000256" key="6">
    <source>
        <dbReference type="SAM" id="MobiDB-lite"/>
    </source>
</evidence>
<dbReference type="Gene3D" id="2.30.30.40">
    <property type="entry name" value="SH3 Domains"/>
    <property type="match status" value="1"/>
</dbReference>
<evidence type="ECO:0000256" key="2">
    <source>
        <dbReference type="ARBA" id="ARBA00022553"/>
    </source>
</evidence>
<dbReference type="FunFam" id="2.30.30.40:FF:000033">
    <property type="entry name" value="FCH and double SH3 domains protein 2"/>
    <property type="match status" value="1"/>
</dbReference>
<dbReference type="GO" id="GO:0051495">
    <property type="term" value="P:positive regulation of cytoskeleton organization"/>
    <property type="evidence" value="ECO:0007669"/>
    <property type="project" value="UniProtKB-ARBA"/>
</dbReference>
<feature type="region of interest" description="Disordered" evidence="6">
    <location>
        <begin position="1"/>
        <end position="20"/>
    </location>
</feature>
<feature type="region of interest" description="Disordered" evidence="6">
    <location>
        <begin position="336"/>
        <end position="415"/>
    </location>
</feature>
<name>A0A7L0UMP4_CHOAC</name>
<dbReference type="PRINTS" id="PR00452">
    <property type="entry name" value="SH3DOMAIN"/>
</dbReference>
<keyword evidence="1 4" id="KW-0728">SH3 domain</keyword>
<dbReference type="GO" id="GO:0031594">
    <property type="term" value="C:neuromuscular junction"/>
    <property type="evidence" value="ECO:0007669"/>
    <property type="project" value="TreeGrafter"/>
</dbReference>
<keyword evidence="2" id="KW-0597">Phosphoprotein</keyword>
<dbReference type="Proteomes" id="UP000568556">
    <property type="component" value="Unassembled WGS sequence"/>
</dbReference>
<dbReference type="SMART" id="SM00326">
    <property type="entry name" value="SH3"/>
    <property type="match status" value="1"/>
</dbReference>
<feature type="compositionally biased region" description="Pro residues" evidence="6">
    <location>
        <begin position="347"/>
        <end position="358"/>
    </location>
</feature>
<feature type="compositionally biased region" description="Polar residues" evidence="6">
    <location>
        <begin position="382"/>
        <end position="397"/>
    </location>
</feature>